<dbReference type="Proteomes" id="UP001345827">
    <property type="component" value="Unassembled WGS sequence"/>
</dbReference>
<feature type="domain" description="6-phosphofructo-2-kinase" evidence="3">
    <location>
        <begin position="21"/>
        <end position="246"/>
    </location>
</feature>
<keyword evidence="4" id="KW-0808">Transferase</keyword>
<dbReference type="EMBL" id="JAXLQG010000009">
    <property type="protein sequence ID" value="KAK5535942.1"/>
    <property type="molecule type" value="Genomic_DNA"/>
</dbReference>
<protein>
    <submittedName>
        <fullName evidence="4">6-phosphofructo-2-kinase</fullName>
        <ecNumber evidence="4">2.7.1.105</ecNumber>
    </submittedName>
</protein>
<reference evidence="4 5" key="1">
    <citation type="submission" date="2023-06" db="EMBL/GenBank/DDBJ databases">
        <title>Black Yeasts Isolated from many extreme environments.</title>
        <authorList>
            <person name="Coleine C."/>
            <person name="Stajich J.E."/>
            <person name="Selbmann L."/>
        </authorList>
    </citation>
    <scope>NUCLEOTIDE SEQUENCE [LARGE SCALE GENOMIC DNA]</scope>
    <source>
        <strain evidence="4 5">CCFEE 5887</strain>
    </source>
</reference>
<keyword evidence="2" id="KW-0067">ATP-binding</keyword>
<accession>A0AAV9Q662</accession>
<dbReference type="GO" id="GO:0005829">
    <property type="term" value="C:cytosol"/>
    <property type="evidence" value="ECO:0007669"/>
    <property type="project" value="TreeGrafter"/>
</dbReference>
<dbReference type="PANTHER" id="PTHR10606:SF32">
    <property type="entry name" value="6-PHOSPHOFRUCTO-2-KINASE 1"/>
    <property type="match status" value="1"/>
</dbReference>
<dbReference type="FunFam" id="3.40.50.300:FF:000644">
    <property type="entry name" value="GpmB, Fructose-2,6-bisphosphatase"/>
    <property type="match status" value="1"/>
</dbReference>
<dbReference type="InterPro" id="IPR003094">
    <property type="entry name" value="6Pfruct_kin"/>
</dbReference>
<evidence type="ECO:0000256" key="1">
    <source>
        <dbReference type="ARBA" id="ARBA00022741"/>
    </source>
</evidence>
<dbReference type="GO" id="GO:0006000">
    <property type="term" value="P:fructose metabolic process"/>
    <property type="evidence" value="ECO:0007669"/>
    <property type="project" value="InterPro"/>
</dbReference>
<evidence type="ECO:0000256" key="2">
    <source>
        <dbReference type="ARBA" id="ARBA00022840"/>
    </source>
</evidence>
<evidence type="ECO:0000313" key="5">
    <source>
        <dbReference type="Proteomes" id="UP001345827"/>
    </source>
</evidence>
<dbReference type="Gene3D" id="3.40.50.300">
    <property type="entry name" value="P-loop containing nucleotide triphosphate hydrolases"/>
    <property type="match status" value="1"/>
</dbReference>
<dbReference type="Pfam" id="PF00300">
    <property type="entry name" value="His_Phos_1"/>
    <property type="match status" value="1"/>
</dbReference>
<dbReference type="InterPro" id="IPR013078">
    <property type="entry name" value="His_Pase_superF_clade-1"/>
</dbReference>
<evidence type="ECO:0000259" key="3">
    <source>
        <dbReference type="Pfam" id="PF01591"/>
    </source>
</evidence>
<keyword evidence="5" id="KW-1185">Reference proteome</keyword>
<dbReference type="PRINTS" id="PR00991">
    <property type="entry name" value="6PFRUCTKNASE"/>
</dbReference>
<comment type="caution">
    <text evidence="4">The sequence shown here is derived from an EMBL/GenBank/DDBJ whole genome shotgun (WGS) entry which is preliminary data.</text>
</comment>
<dbReference type="PIRSF" id="PIRSF000709">
    <property type="entry name" value="6PFK_2-Ptase"/>
    <property type="match status" value="1"/>
</dbReference>
<dbReference type="InterPro" id="IPR013079">
    <property type="entry name" value="6Phosfructo_kin"/>
</dbReference>
<dbReference type="GO" id="GO:0006003">
    <property type="term" value="P:fructose 2,6-bisphosphate metabolic process"/>
    <property type="evidence" value="ECO:0007669"/>
    <property type="project" value="InterPro"/>
</dbReference>
<organism evidence="4 5">
    <name type="scientific">Vermiconidia calcicola</name>
    <dbReference type="NCBI Taxonomy" id="1690605"/>
    <lineage>
        <taxon>Eukaryota</taxon>
        <taxon>Fungi</taxon>
        <taxon>Dikarya</taxon>
        <taxon>Ascomycota</taxon>
        <taxon>Pezizomycotina</taxon>
        <taxon>Dothideomycetes</taxon>
        <taxon>Dothideomycetidae</taxon>
        <taxon>Mycosphaerellales</taxon>
        <taxon>Extremaceae</taxon>
        <taxon>Vermiconidia</taxon>
    </lineage>
</organism>
<dbReference type="SMART" id="SM00855">
    <property type="entry name" value="PGAM"/>
    <property type="match status" value="1"/>
</dbReference>
<dbReference type="GO" id="GO:0003873">
    <property type="term" value="F:6-phosphofructo-2-kinase activity"/>
    <property type="evidence" value="ECO:0007669"/>
    <property type="project" value="UniProtKB-EC"/>
</dbReference>
<dbReference type="EC" id="2.7.1.105" evidence="4"/>
<dbReference type="InterPro" id="IPR029033">
    <property type="entry name" value="His_PPase_superfam"/>
</dbReference>
<dbReference type="PANTHER" id="PTHR10606">
    <property type="entry name" value="6-PHOSPHOFRUCTO-2-KINASE/FRUCTOSE-2,6-BISPHOSPHATASE"/>
    <property type="match status" value="1"/>
</dbReference>
<keyword evidence="1" id="KW-0547">Nucleotide-binding</keyword>
<name>A0AAV9Q662_9PEZI</name>
<sequence>MGDFGCGLEPSGFEKRKEAMGPKLVIVMVGLPARGKSYVSKKLARYLNWLQLETRVFNAGQTRRRSPVSQSEEDTRSNAYLNHPAEFFDPDDADAVTRRDEIALRTLDDLLSWLQQARSSVGILDATNSTVQRRKAVSHRIRTKAGPNVELLFLESCCYDQDLLEKNVQLKLSGPDYRQHEAESALADFRRRIELYERKYTSMDQSEDEREFPYLQLIDVGRRVIANCINGPLSVQATEYLLSLRLHERQIWITRNGESHDDVQGKIGRSSSLSPKGARFASALSSFIKEQRHVWEVTKSGHQECHANPRIENGTAVRFHTLNQQVARPGFQVWSSIMAQAIETSQFFDEDEYKVRNLRMLNDLHAGKMEGLTFADIYRLHGEEMAMRQQNAVYYRWPGSGGESYADVIHRLRPIIMELERVEDHVLLITHRAVARVLLAYFQELNWEAITEVEVPRGRVFCVEPRSYGVTVATYYYDEDTGHFKHIRQV</sequence>
<gene>
    <name evidence="4" type="primary">PFK26_2</name>
    <name evidence="4" type="ORF">LTR25_005844</name>
</gene>
<dbReference type="SUPFAM" id="SSF53254">
    <property type="entry name" value="Phosphoglycerate mutase-like"/>
    <property type="match status" value="1"/>
</dbReference>
<dbReference type="InterPro" id="IPR027417">
    <property type="entry name" value="P-loop_NTPase"/>
</dbReference>
<evidence type="ECO:0000313" key="4">
    <source>
        <dbReference type="EMBL" id="KAK5535942.1"/>
    </source>
</evidence>
<dbReference type="SUPFAM" id="SSF52540">
    <property type="entry name" value="P-loop containing nucleoside triphosphate hydrolases"/>
    <property type="match status" value="1"/>
</dbReference>
<dbReference type="Gene3D" id="3.40.50.1240">
    <property type="entry name" value="Phosphoglycerate mutase-like"/>
    <property type="match status" value="1"/>
</dbReference>
<dbReference type="Pfam" id="PF01591">
    <property type="entry name" value="6PF2K"/>
    <property type="match status" value="1"/>
</dbReference>
<proteinExistence type="predicted"/>
<dbReference type="AlphaFoldDB" id="A0AAV9Q662"/>
<dbReference type="GO" id="GO:0005524">
    <property type="term" value="F:ATP binding"/>
    <property type="evidence" value="ECO:0007669"/>
    <property type="project" value="UniProtKB-KW"/>
</dbReference>